<evidence type="ECO:0000313" key="2">
    <source>
        <dbReference type="EMBL" id="PBK58583.1"/>
    </source>
</evidence>
<keyword evidence="3" id="KW-1185">Reference proteome</keyword>
<feature type="compositionally biased region" description="Low complexity" evidence="1">
    <location>
        <begin position="184"/>
        <end position="193"/>
    </location>
</feature>
<dbReference type="AlphaFoldDB" id="A0A2H3B402"/>
<accession>A0A2H3B402</accession>
<dbReference type="STRING" id="1076256.A0A2H3B402"/>
<feature type="compositionally biased region" description="Pro residues" evidence="1">
    <location>
        <begin position="194"/>
        <end position="212"/>
    </location>
</feature>
<evidence type="ECO:0000256" key="1">
    <source>
        <dbReference type="SAM" id="MobiDB-lite"/>
    </source>
</evidence>
<dbReference type="EMBL" id="KZ293535">
    <property type="protein sequence ID" value="PBK58583.1"/>
    <property type="molecule type" value="Genomic_DNA"/>
</dbReference>
<organism evidence="2 3">
    <name type="scientific">Armillaria solidipes</name>
    <dbReference type="NCBI Taxonomy" id="1076256"/>
    <lineage>
        <taxon>Eukaryota</taxon>
        <taxon>Fungi</taxon>
        <taxon>Dikarya</taxon>
        <taxon>Basidiomycota</taxon>
        <taxon>Agaricomycotina</taxon>
        <taxon>Agaricomycetes</taxon>
        <taxon>Agaricomycetidae</taxon>
        <taxon>Agaricales</taxon>
        <taxon>Marasmiineae</taxon>
        <taxon>Physalacriaceae</taxon>
        <taxon>Armillaria</taxon>
    </lineage>
</organism>
<protein>
    <submittedName>
        <fullName evidence="2">Uncharacterized protein</fullName>
    </submittedName>
</protein>
<feature type="region of interest" description="Disordered" evidence="1">
    <location>
        <begin position="184"/>
        <end position="234"/>
    </location>
</feature>
<sequence length="234" mass="25800">MTNRFPLNVIDLEHRTHHAYQLASRWLAGSPLTPKSDTNFIGSLVTEIKLIPGREDRWLLTVSKRIWSVLTIWDVAHGPKWSEWSPKGTLFTGVKLNADPESEASVALSQRILIMLLHLDDGGILREICSIDTDLFPVNLTGNVIALSDDVSKAVIYNCETDERAYLDDVSNNQHDHCLQVVFSRPPSSSSAPIPSPSTPVHPSPPAYPPIPSAGQHRHPSSSAPRAITRGHQS</sequence>
<gene>
    <name evidence="2" type="ORF">ARMSODRAFT_1035429</name>
</gene>
<dbReference type="Proteomes" id="UP000218334">
    <property type="component" value="Unassembled WGS sequence"/>
</dbReference>
<name>A0A2H3B402_9AGAR</name>
<proteinExistence type="predicted"/>
<reference evidence="3" key="1">
    <citation type="journal article" date="2017" name="Nat. Ecol. Evol.">
        <title>Genome expansion and lineage-specific genetic innovations in the forest pathogenic fungi Armillaria.</title>
        <authorList>
            <person name="Sipos G."/>
            <person name="Prasanna A.N."/>
            <person name="Walter M.C."/>
            <person name="O'Connor E."/>
            <person name="Balint B."/>
            <person name="Krizsan K."/>
            <person name="Kiss B."/>
            <person name="Hess J."/>
            <person name="Varga T."/>
            <person name="Slot J."/>
            <person name="Riley R."/>
            <person name="Boka B."/>
            <person name="Rigling D."/>
            <person name="Barry K."/>
            <person name="Lee J."/>
            <person name="Mihaltcheva S."/>
            <person name="LaButti K."/>
            <person name="Lipzen A."/>
            <person name="Waldron R."/>
            <person name="Moloney N.M."/>
            <person name="Sperisen C."/>
            <person name="Kredics L."/>
            <person name="Vagvoelgyi C."/>
            <person name="Patrignani A."/>
            <person name="Fitzpatrick D."/>
            <person name="Nagy I."/>
            <person name="Doyle S."/>
            <person name="Anderson J.B."/>
            <person name="Grigoriev I.V."/>
            <person name="Gueldener U."/>
            <person name="Muensterkoetter M."/>
            <person name="Nagy L.G."/>
        </authorList>
    </citation>
    <scope>NUCLEOTIDE SEQUENCE [LARGE SCALE GENOMIC DNA]</scope>
    <source>
        <strain evidence="3">28-4</strain>
    </source>
</reference>
<evidence type="ECO:0000313" key="3">
    <source>
        <dbReference type="Proteomes" id="UP000218334"/>
    </source>
</evidence>